<feature type="domain" description="ABC transporter" evidence="10">
    <location>
        <begin position="8"/>
        <end position="238"/>
    </location>
</feature>
<dbReference type="AlphaFoldDB" id="A0A5C5RCK7"/>
<organism evidence="11 12">
    <name type="scientific">Tsukamurella asaccharolytica</name>
    <dbReference type="NCBI Taxonomy" id="2592067"/>
    <lineage>
        <taxon>Bacteria</taxon>
        <taxon>Bacillati</taxon>
        <taxon>Actinomycetota</taxon>
        <taxon>Actinomycetes</taxon>
        <taxon>Mycobacteriales</taxon>
        <taxon>Tsukamurellaceae</taxon>
        <taxon>Tsukamurella</taxon>
    </lineage>
</organism>
<accession>A0A5C5RCK7</accession>
<comment type="caution">
    <text evidence="11">The sequence shown here is derived from an EMBL/GenBank/DDBJ whole genome shotgun (WGS) entry which is preliminary data.</text>
</comment>
<keyword evidence="8" id="KW-0046">Antibiotic resistance</keyword>
<dbReference type="InterPro" id="IPR003593">
    <property type="entry name" value="AAA+_ATPase"/>
</dbReference>
<evidence type="ECO:0000313" key="11">
    <source>
        <dbReference type="EMBL" id="TWS19915.1"/>
    </source>
</evidence>
<evidence type="ECO:0000259" key="10">
    <source>
        <dbReference type="PROSITE" id="PS50893"/>
    </source>
</evidence>
<keyword evidence="7" id="KW-0472">Membrane</keyword>
<evidence type="ECO:0000256" key="6">
    <source>
        <dbReference type="ARBA" id="ARBA00022967"/>
    </source>
</evidence>
<dbReference type="SUPFAM" id="SSF52540">
    <property type="entry name" value="P-loop containing nucleoside triphosphate hydrolases"/>
    <property type="match status" value="1"/>
</dbReference>
<dbReference type="InterPro" id="IPR017871">
    <property type="entry name" value="ABC_transporter-like_CS"/>
</dbReference>
<gene>
    <name evidence="11" type="ORF">FK529_07130</name>
</gene>
<keyword evidence="2" id="KW-0813">Transport</keyword>
<dbReference type="GO" id="GO:0005524">
    <property type="term" value="F:ATP binding"/>
    <property type="evidence" value="ECO:0007669"/>
    <property type="project" value="UniProtKB-KW"/>
</dbReference>
<reference evidence="11 12" key="1">
    <citation type="submission" date="2019-06" db="EMBL/GenBank/DDBJ databases">
        <title>Tsukamurella conjunctivitidis sp. nov., Tsukamurella assacharolytica sp. nov. and Tsukamurella sputae sp. nov. isolated from patients with conjunctivitis, bacteraemia (lymphoma) and respiratory infection (sputum) in Hong Kong.</title>
        <authorList>
            <person name="Teng J.L.L."/>
            <person name="Lee H.H."/>
            <person name="Fong J.Y.H."/>
            <person name="Fok K.M.N."/>
            <person name="Lau S.K.P."/>
            <person name="Woo P.C.Y."/>
        </authorList>
    </citation>
    <scope>NUCLEOTIDE SEQUENCE [LARGE SCALE GENOMIC DNA]</scope>
    <source>
        <strain evidence="11 12">HKU71</strain>
    </source>
</reference>
<comment type="similarity">
    <text evidence="9">Belongs to the ABC transporter superfamily. Drug exporter-1 (DrugE1) (TC 3.A.1.105) family.</text>
</comment>
<dbReference type="RefSeq" id="WP_146560293.1">
    <property type="nucleotide sequence ID" value="NZ_VIGW01000003.1"/>
</dbReference>
<keyword evidence="4" id="KW-0547">Nucleotide-binding</keyword>
<protein>
    <submittedName>
        <fullName evidence="11">ATP-binding cassette domain-containing protein</fullName>
    </submittedName>
</protein>
<keyword evidence="3" id="KW-1003">Cell membrane</keyword>
<name>A0A5C5RCK7_9ACTN</name>
<proteinExistence type="inferred from homology"/>
<evidence type="ECO:0000256" key="4">
    <source>
        <dbReference type="ARBA" id="ARBA00022741"/>
    </source>
</evidence>
<dbReference type="InterPro" id="IPR005894">
    <property type="entry name" value="DrrA"/>
</dbReference>
<comment type="subcellular location">
    <subcellularLocation>
        <location evidence="1">Cell membrane</location>
        <topology evidence="1">Peripheral membrane protein</topology>
        <orientation evidence="1">Cytoplasmic side</orientation>
    </subcellularLocation>
</comment>
<keyword evidence="6" id="KW-1278">Translocase</keyword>
<evidence type="ECO:0000256" key="7">
    <source>
        <dbReference type="ARBA" id="ARBA00023136"/>
    </source>
</evidence>
<dbReference type="GO" id="GO:1900753">
    <property type="term" value="P:doxorubicin transport"/>
    <property type="evidence" value="ECO:0007669"/>
    <property type="project" value="InterPro"/>
</dbReference>
<sequence>MTGTDRAVVVENLTKSFGDFTALRGIDLEVGRGEILGLLGPNGAGKTTTVDILATLSRPTTGRVVVAGHDVAKDPAAVRRAIMLTGQNAAVDELLTGRENLILFGRLQGLRKAAARSRAAELLERFELDYAADRRVGTYSGGMRRRIDIACGLVVRPEVVFLDEPTTGLDPRSRQGVWELVAQLRDEGIATLLTTQYLEEADALSDRIAVIDRGTVIAEGTADQLKERTGATVCEIVPRHRGDLQRIAASLGPLAGRGRHRADTERSDRISIPAPDGTRTLMEAVARIDAAGIELLDVALRRPSLDEVFFALTGDAPVLQREEVTL</sequence>
<dbReference type="Proteomes" id="UP000317291">
    <property type="component" value="Unassembled WGS sequence"/>
</dbReference>
<evidence type="ECO:0000313" key="12">
    <source>
        <dbReference type="Proteomes" id="UP000317291"/>
    </source>
</evidence>
<dbReference type="InterPro" id="IPR003439">
    <property type="entry name" value="ABC_transporter-like_ATP-bd"/>
</dbReference>
<dbReference type="SMART" id="SM00382">
    <property type="entry name" value="AAA"/>
    <property type="match status" value="1"/>
</dbReference>
<dbReference type="Pfam" id="PF00005">
    <property type="entry name" value="ABC_tran"/>
    <property type="match status" value="1"/>
</dbReference>
<dbReference type="PROSITE" id="PS00211">
    <property type="entry name" value="ABC_TRANSPORTER_1"/>
    <property type="match status" value="1"/>
</dbReference>
<dbReference type="PANTHER" id="PTHR42711">
    <property type="entry name" value="ABC TRANSPORTER ATP-BINDING PROTEIN"/>
    <property type="match status" value="1"/>
</dbReference>
<evidence type="ECO:0000256" key="3">
    <source>
        <dbReference type="ARBA" id="ARBA00022475"/>
    </source>
</evidence>
<dbReference type="OrthoDB" id="9804819at2"/>
<dbReference type="InterPro" id="IPR050763">
    <property type="entry name" value="ABC_transporter_ATP-binding"/>
</dbReference>
<evidence type="ECO:0000256" key="2">
    <source>
        <dbReference type="ARBA" id="ARBA00022448"/>
    </source>
</evidence>
<keyword evidence="5 11" id="KW-0067">ATP-binding</keyword>
<keyword evidence="12" id="KW-1185">Reference proteome</keyword>
<evidence type="ECO:0000256" key="5">
    <source>
        <dbReference type="ARBA" id="ARBA00022840"/>
    </source>
</evidence>
<dbReference type="GO" id="GO:0043215">
    <property type="term" value="P:daunorubicin transport"/>
    <property type="evidence" value="ECO:0007669"/>
    <property type="project" value="InterPro"/>
</dbReference>
<dbReference type="FunFam" id="3.40.50.300:FF:000589">
    <property type="entry name" value="ABC transporter, ATP-binding subunit"/>
    <property type="match status" value="1"/>
</dbReference>
<dbReference type="GO" id="GO:0055085">
    <property type="term" value="P:transmembrane transport"/>
    <property type="evidence" value="ECO:0007669"/>
    <property type="project" value="UniProtKB-ARBA"/>
</dbReference>
<dbReference type="PROSITE" id="PS50893">
    <property type="entry name" value="ABC_TRANSPORTER_2"/>
    <property type="match status" value="1"/>
</dbReference>
<dbReference type="EMBL" id="VIGW01000003">
    <property type="protein sequence ID" value="TWS19915.1"/>
    <property type="molecule type" value="Genomic_DNA"/>
</dbReference>
<dbReference type="GO" id="GO:0046677">
    <property type="term" value="P:response to antibiotic"/>
    <property type="evidence" value="ECO:0007669"/>
    <property type="project" value="UniProtKB-KW"/>
</dbReference>
<dbReference type="PANTHER" id="PTHR42711:SF19">
    <property type="entry name" value="DOXORUBICIN RESISTANCE ATP-BINDING PROTEIN DRRA"/>
    <property type="match status" value="1"/>
</dbReference>
<dbReference type="Gene3D" id="3.40.50.300">
    <property type="entry name" value="P-loop containing nucleotide triphosphate hydrolases"/>
    <property type="match status" value="1"/>
</dbReference>
<dbReference type="NCBIfam" id="TIGR01188">
    <property type="entry name" value="drrA"/>
    <property type="match status" value="1"/>
</dbReference>
<evidence type="ECO:0000256" key="1">
    <source>
        <dbReference type="ARBA" id="ARBA00004413"/>
    </source>
</evidence>
<dbReference type="GO" id="GO:0016887">
    <property type="term" value="F:ATP hydrolysis activity"/>
    <property type="evidence" value="ECO:0007669"/>
    <property type="project" value="InterPro"/>
</dbReference>
<dbReference type="GO" id="GO:0005886">
    <property type="term" value="C:plasma membrane"/>
    <property type="evidence" value="ECO:0007669"/>
    <property type="project" value="UniProtKB-SubCell"/>
</dbReference>
<evidence type="ECO:0000256" key="8">
    <source>
        <dbReference type="ARBA" id="ARBA00023251"/>
    </source>
</evidence>
<evidence type="ECO:0000256" key="9">
    <source>
        <dbReference type="ARBA" id="ARBA00049985"/>
    </source>
</evidence>
<dbReference type="InterPro" id="IPR027417">
    <property type="entry name" value="P-loop_NTPase"/>
</dbReference>